<gene>
    <name evidence="2" type="ORF">ACFOOI_15545</name>
</gene>
<comment type="caution">
    <text evidence="2">The sequence shown here is derived from an EMBL/GenBank/DDBJ whole genome shotgun (WGS) entry which is preliminary data.</text>
</comment>
<keyword evidence="3" id="KW-1185">Reference proteome</keyword>
<keyword evidence="1" id="KW-0732">Signal</keyword>
<dbReference type="Proteomes" id="UP001595616">
    <property type="component" value="Unassembled WGS sequence"/>
</dbReference>
<sequence length="189" mass="19930">MKTIKITFLALALSGYAATAQDTKTDKHTLEIKIPEVAILDIESTGESNAISLAATAPIEAGNALDFSKALNTDLWINYSSIVGKKSDPTREVTVQVTSGTIPSGIEILVAAAKDAGQGEGKVGSPVDELILSTAPQKIITEVGSAYTGNGPKRGHNLTYKLQQKKDAYGEIDFDQSGSLTVVYTLSDK</sequence>
<feature type="chain" id="PRO_5047499795" evidence="1">
    <location>
        <begin position="21"/>
        <end position="189"/>
    </location>
</feature>
<evidence type="ECO:0000256" key="1">
    <source>
        <dbReference type="SAM" id="SignalP"/>
    </source>
</evidence>
<protein>
    <submittedName>
        <fullName evidence="2">Uncharacterized protein</fullName>
    </submittedName>
</protein>
<dbReference type="RefSeq" id="WP_379838936.1">
    <property type="nucleotide sequence ID" value="NZ_JBHRYQ010000001.1"/>
</dbReference>
<dbReference type="EMBL" id="JBHRYQ010000001">
    <property type="protein sequence ID" value="MFC3812074.1"/>
    <property type="molecule type" value="Genomic_DNA"/>
</dbReference>
<name>A0ABV7YZQ1_9BACT</name>
<feature type="signal peptide" evidence="1">
    <location>
        <begin position="1"/>
        <end position="20"/>
    </location>
</feature>
<evidence type="ECO:0000313" key="3">
    <source>
        <dbReference type="Proteomes" id="UP001595616"/>
    </source>
</evidence>
<accession>A0ABV7YZQ1</accession>
<reference evidence="3" key="1">
    <citation type="journal article" date="2019" name="Int. J. Syst. Evol. Microbiol.">
        <title>The Global Catalogue of Microorganisms (GCM) 10K type strain sequencing project: providing services to taxonomists for standard genome sequencing and annotation.</title>
        <authorList>
            <consortium name="The Broad Institute Genomics Platform"/>
            <consortium name="The Broad Institute Genome Sequencing Center for Infectious Disease"/>
            <person name="Wu L."/>
            <person name="Ma J."/>
        </authorList>
    </citation>
    <scope>NUCLEOTIDE SEQUENCE [LARGE SCALE GENOMIC DNA]</scope>
    <source>
        <strain evidence="3">CECT 7956</strain>
    </source>
</reference>
<evidence type="ECO:0000313" key="2">
    <source>
        <dbReference type="EMBL" id="MFC3812074.1"/>
    </source>
</evidence>
<proteinExistence type="predicted"/>
<organism evidence="2 3">
    <name type="scientific">Lacihabitans lacunae</name>
    <dbReference type="NCBI Taxonomy" id="1028214"/>
    <lineage>
        <taxon>Bacteria</taxon>
        <taxon>Pseudomonadati</taxon>
        <taxon>Bacteroidota</taxon>
        <taxon>Cytophagia</taxon>
        <taxon>Cytophagales</taxon>
        <taxon>Leadbetterellaceae</taxon>
        <taxon>Lacihabitans</taxon>
    </lineage>
</organism>